<evidence type="ECO:0000256" key="1">
    <source>
        <dbReference type="SAM" id="MobiDB-lite"/>
    </source>
</evidence>
<protein>
    <submittedName>
        <fullName evidence="2">518_t:CDS:1</fullName>
    </submittedName>
</protein>
<organism evidence="2 3">
    <name type="scientific">Paraglomus brasilianum</name>
    <dbReference type="NCBI Taxonomy" id="144538"/>
    <lineage>
        <taxon>Eukaryota</taxon>
        <taxon>Fungi</taxon>
        <taxon>Fungi incertae sedis</taxon>
        <taxon>Mucoromycota</taxon>
        <taxon>Glomeromycotina</taxon>
        <taxon>Glomeromycetes</taxon>
        <taxon>Paraglomerales</taxon>
        <taxon>Paraglomeraceae</taxon>
        <taxon>Paraglomus</taxon>
    </lineage>
</organism>
<accession>A0A9N9HDC0</accession>
<name>A0A9N9HDC0_9GLOM</name>
<gene>
    <name evidence="2" type="ORF">PBRASI_LOCUS11700</name>
</gene>
<dbReference type="Proteomes" id="UP000789739">
    <property type="component" value="Unassembled WGS sequence"/>
</dbReference>
<proteinExistence type="predicted"/>
<feature type="non-terminal residue" evidence="2">
    <location>
        <position position="50"/>
    </location>
</feature>
<reference evidence="2" key="1">
    <citation type="submission" date="2021-06" db="EMBL/GenBank/DDBJ databases">
        <authorList>
            <person name="Kallberg Y."/>
            <person name="Tangrot J."/>
            <person name="Rosling A."/>
        </authorList>
    </citation>
    <scope>NUCLEOTIDE SEQUENCE</scope>
    <source>
        <strain evidence="2">BR232B</strain>
    </source>
</reference>
<feature type="region of interest" description="Disordered" evidence="1">
    <location>
        <begin position="1"/>
        <end position="22"/>
    </location>
</feature>
<sequence length="50" mass="5828">MHIEDFNFEESDVRRTNDELSPEQKAIVDNGIRNEQIQNFTSTSSENLKT</sequence>
<keyword evidence="3" id="KW-1185">Reference proteome</keyword>
<dbReference type="AlphaFoldDB" id="A0A9N9HDC0"/>
<comment type="caution">
    <text evidence="2">The sequence shown here is derived from an EMBL/GenBank/DDBJ whole genome shotgun (WGS) entry which is preliminary data.</text>
</comment>
<evidence type="ECO:0000313" key="2">
    <source>
        <dbReference type="EMBL" id="CAG8679010.1"/>
    </source>
</evidence>
<evidence type="ECO:0000313" key="3">
    <source>
        <dbReference type="Proteomes" id="UP000789739"/>
    </source>
</evidence>
<feature type="compositionally biased region" description="Basic and acidic residues" evidence="1">
    <location>
        <begin position="1"/>
        <end position="18"/>
    </location>
</feature>
<dbReference type="EMBL" id="CAJVPI010006499">
    <property type="protein sequence ID" value="CAG8679010.1"/>
    <property type="molecule type" value="Genomic_DNA"/>
</dbReference>